<dbReference type="PROSITE" id="PS50082">
    <property type="entry name" value="WD_REPEATS_2"/>
    <property type="match status" value="4"/>
</dbReference>
<dbReference type="SUPFAM" id="SSF50978">
    <property type="entry name" value="WD40 repeat-like"/>
    <property type="match status" value="1"/>
</dbReference>
<dbReference type="InterPro" id="IPR036322">
    <property type="entry name" value="WD40_repeat_dom_sf"/>
</dbReference>
<dbReference type="InterPro" id="IPR015943">
    <property type="entry name" value="WD40/YVTN_repeat-like_dom_sf"/>
</dbReference>
<feature type="compositionally biased region" description="Low complexity" evidence="2">
    <location>
        <begin position="450"/>
        <end position="460"/>
    </location>
</feature>
<dbReference type="InterPro" id="IPR001680">
    <property type="entry name" value="WD40_rpt"/>
</dbReference>
<feature type="repeat" description="WD" evidence="1">
    <location>
        <begin position="271"/>
        <end position="312"/>
    </location>
</feature>
<dbReference type="PANTHER" id="PTHR19879:SF9">
    <property type="entry name" value="TRANSCRIPTION INITIATION FACTOR TFIID SUBUNIT 5"/>
    <property type="match status" value="1"/>
</dbReference>
<name>A0ABT6FF08_9BACT</name>
<protein>
    <recommendedName>
        <fullName evidence="4">Cytochrome C Planctomycete-type domain-containing protein</fullName>
    </recommendedName>
</protein>
<evidence type="ECO:0000256" key="2">
    <source>
        <dbReference type="SAM" id="MobiDB-lite"/>
    </source>
</evidence>
<feature type="repeat" description="WD" evidence="1">
    <location>
        <begin position="229"/>
        <end position="270"/>
    </location>
</feature>
<evidence type="ECO:0000256" key="3">
    <source>
        <dbReference type="SAM" id="SignalP"/>
    </source>
</evidence>
<dbReference type="Gene3D" id="2.60.120.380">
    <property type="match status" value="1"/>
</dbReference>
<accession>A0ABT6FF08</accession>
<feature type="chain" id="PRO_5046076255" description="Cytochrome C Planctomycete-type domain-containing protein" evidence="3">
    <location>
        <begin position="20"/>
        <end position="946"/>
    </location>
</feature>
<dbReference type="PANTHER" id="PTHR19879">
    <property type="entry name" value="TRANSCRIPTION INITIATION FACTOR TFIID"/>
    <property type="match status" value="1"/>
</dbReference>
<dbReference type="CDD" id="cd00200">
    <property type="entry name" value="WD40"/>
    <property type="match status" value="1"/>
</dbReference>
<feature type="signal peptide" evidence="3">
    <location>
        <begin position="1"/>
        <end position="19"/>
    </location>
</feature>
<dbReference type="PROSITE" id="PS50294">
    <property type="entry name" value="WD_REPEATS_REGION"/>
    <property type="match status" value="2"/>
</dbReference>
<keyword evidence="6" id="KW-1185">Reference proteome</keyword>
<dbReference type="RefSeq" id="WP_277862463.1">
    <property type="nucleotide sequence ID" value="NZ_JARRAG010000002.1"/>
</dbReference>
<evidence type="ECO:0000313" key="5">
    <source>
        <dbReference type="EMBL" id="MDG3006162.1"/>
    </source>
</evidence>
<gene>
    <name evidence="5" type="ORF">PZE19_20510</name>
</gene>
<proteinExistence type="predicted"/>
<dbReference type="SMART" id="SM00320">
    <property type="entry name" value="WD40"/>
    <property type="match status" value="6"/>
</dbReference>
<dbReference type="Gene3D" id="2.130.10.10">
    <property type="entry name" value="YVTN repeat-like/Quinoprotein amine dehydrogenase"/>
    <property type="match status" value="2"/>
</dbReference>
<evidence type="ECO:0000256" key="1">
    <source>
        <dbReference type="PROSITE-ProRule" id="PRU00221"/>
    </source>
</evidence>
<feature type="region of interest" description="Disordered" evidence="2">
    <location>
        <begin position="450"/>
        <end position="478"/>
    </location>
</feature>
<reference evidence="5 6" key="1">
    <citation type="submission" date="2023-03" db="EMBL/GenBank/DDBJ databases">
        <title>Paludisphaera mucosa sp. nov. a novel planctomycete from northern fen.</title>
        <authorList>
            <person name="Ivanova A."/>
        </authorList>
    </citation>
    <scope>NUCLEOTIDE SEQUENCE [LARGE SCALE GENOMIC DNA]</scope>
    <source>
        <strain evidence="5 6">Pla2</strain>
    </source>
</reference>
<organism evidence="5 6">
    <name type="scientific">Paludisphaera mucosa</name>
    <dbReference type="NCBI Taxonomy" id="3030827"/>
    <lineage>
        <taxon>Bacteria</taxon>
        <taxon>Pseudomonadati</taxon>
        <taxon>Planctomycetota</taxon>
        <taxon>Planctomycetia</taxon>
        <taxon>Isosphaerales</taxon>
        <taxon>Isosphaeraceae</taxon>
        <taxon>Paludisphaera</taxon>
    </lineage>
</organism>
<dbReference type="Pfam" id="PF00400">
    <property type="entry name" value="WD40"/>
    <property type="match status" value="5"/>
</dbReference>
<feature type="domain" description="Cytochrome C Planctomycete-type" evidence="4">
    <location>
        <begin position="39"/>
        <end position="95"/>
    </location>
</feature>
<evidence type="ECO:0000259" key="4">
    <source>
        <dbReference type="Pfam" id="PF07635"/>
    </source>
</evidence>
<feature type="repeat" description="WD" evidence="1">
    <location>
        <begin position="325"/>
        <end position="344"/>
    </location>
</feature>
<keyword evidence="1" id="KW-0853">WD repeat</keyword>
<feature type="repeat" description="WD" evidence="1">
    <location>
        <begin position="361"/>
        <end position="402"/>
    </location>
</feature>
<dbReference type="Proteomes" id="UP001216907">
    <property type="component" value="Unassembled WGS sequence"/>
</dbReference>
<evidence type="ECO:0000313" key="6">
    <source>
        <dbReference type="Proteomes" id="UP001216907"/>
    </source>
</evidence>
<comment type="caution">
    <text evidence="5">The sequence shown here is derived from an EMBL/GenBank/DDBJ whole genome shotgun (WGS) entry which is preliminary data.</text>
</comment>
<dbReference type="InterPro" id="IPR011429">
    <property type="entry name" value="Cyt_c_Planctomycete-type"/>
</dbReference>
<dbReference type="EMBL" id="JARRAG010000002">
    <property type="protein sequence ID" value="MDG3006162.1"/>
    <property type="molecule type" value="Genomic_DNA"/>
</dbReference>
<sequence length="946" mass="101048">MPPLLMTASLLALATAALADDAPPPDYQGQVAPVLKKYCAGCHNDEDLEGRFSVESFASLQRGAEHGPAFLPGDPKGSLMLRLVRGAAQPTMPPKKESRPTADEIAILETWIAKGARGPAGEEPARLALMVPKIAPKAAIRPVVAIDASRDGRWTAVARDSDVTLYEGVGEPVTRGDRPGRSIGKYPGKVTAVHFTPDGKRLVTASGIAGLGGVAAIWNVDDGSLIRSFEGHRDLLYDAELSPDGARIATCGYDKIIEIREVATGKLLRTLEGHTGAVYDVAFSPDGLFLVSASADDTCKVWRVEDGVRMDTLPQPLKAESTCLFSPDGRSIVAGGADNNIRVWRFVSRDKPEINPMTIARFAHEGPIVRLAFSPDGSSLVSLSEDRTIKAWRTGDYAEIQVWADQPDVASALAFAPDGSTFDVGRMDGSLATYPAPVAKLDAPAAEAARSTAVAERAPAPVQEGAEKEPNGSADRANPIQLPAKVVGVIGGADGAEVDVDFYRFSARAGEPWVFEIAAARSGSKLDSFLEVLDAEGRRIPRVLLQAVRDSYFTFRGKNGAEPSDFRVFNWEEMGINDYLYANGEVVRLWLYPRGPDSGFFVYPGQGSRWGYFDTTPLAHALNEPCYIVEPHPPGAKLVDNGLPSFNLYFENDDDAKRELGKDSRLTFSAPADGDYLLKVRDVRGLQGPDFRYTLTARDRRPDFAVTLDGANPTVSPGTAREFKVSVRRIDDFDGPIRVDFDGVPPGFHVASPLTIEASQLEAFGVVVADDSATAPAADAKPITVSATAQIDGREVRHDVAALGAIKLGPAPKLKVAIAAVDGGAKSLSSPGEGPLEFAVEAGKTIMLKLVIDRIDFPGQALFGNEGAGRNLPFGTIVDNLGLNGLLVVEGQKERTFFVTADKTTPEQVRPFHLTTSVAGGVSSRPVLLRVVKPKAEAPETAQAGR</sequence>
<keyword evidence="3" id="KW-0732">Signal</keyword>
<dbReference type="Pfam" id="PF07635">
    <property type="entry name" value="PSCyt1"/>
    <property type="match status" value="1"/>
</dbReference>